<gene>
    <name evidence="1" type="ORF">MLAC_01230</name>
</gene>
<dbReference type="PANTHER" id="PTHR33336:SF3">
    <property type="entry name" value="ABM DOMAIN-CONTAINING PROTEIN"/>
    <property type="match status" value="1"/>
</dbReference>
<dbReference type="Gene3D" id="3.30.70.100">
    <property type="match status" value="1"/>
</dbReference>
<keyword evidence="1" id="KW-0503">Monooxygenase</keyword>
<evidence type="ECO:0000313" key="1">
    <source>
        <dbReference type="EMBL" id="BBX94829.1"/>
    </source>
</evidence>
<dbReference type="Proteomes" id="UP000466396">
    <property type="component" value="Chromosome"/>
</dbReference>
<accession>A0A1X1YCU1</accession>
<dbReference type="EMBL" id="AP022581">
    <property type="protein sequence ID" value="BBX94829.1"/>
    <property type="molecule type" value="Genomic_DNA"/>
</dbReference>
<dbReference type="OrthoDB" id="5244470at2"/>
<dbReference type="AlphaFoldDB" id="A0A1X1YCU1"/>
<dbReference type="PROSITE" id="PS51725">
    <property type="entry name" value="ABM"/>
    <property type="match status" value="1"/>
</dbReference>
<protein>
    <submittedName>
        <fullName evidence="1">Monooxygenase</fullName>
    </submittedName>
</protein>
<dbReference type="InterPro" id="IPR011008">
    <property type="entry name" value="Dimeric_a/b-barrel"/>
</dbReference>
<dbReference type="InterPro" id="IPR007138">
    <property type="entry name" value="ABM_dom"/>
</dbReference>
<keyword evidence="2" id="KW-1185">Reference proteome</keyword>
<evidence type="ECO:0000313" key="2">
    <source>
        <dbReference type="Proteomes" id="UP000466396"/>
    </source>
</evidence>
<dbReference type="KEGG" id="mlj:MLAC_01230"/>
<dbReference type="STRING" id="169765.AWC15_18485"/>
<dbReference type="Pfam" id="PF03992">
    <property type="entry name" value="ABM"/>
    <property type="match status" value="1"/>
</dbReference>
<dbReference type="GO" id="GO:0004497">
    <property type="term" value="F:monooxygenase activity"/>
    <property type="evidence" value="ECO:0007669"/>
    <property type="project" value="UniProtKB-KW"/>
</dbReference>
<dbReference type="SUPFAM" id="SSF54909">
    <property type="entry name" value="Dimeric alpha+beta barrel"/>
    <property type="match status" value="1"/>
</dbReference>
<organism evidence="1 2">
    <name type="scientific">Mycobacterium lacus</name>
    <dbReference type="NCBI Taxonomy" id="169765"/>
    <lineage>
        <taxon>Bacteria</taxon>
        <taxon>Bacillati</taxon>
        <taxon>Actinomycetota</taxon>
        <taxon>Actinomycetes</taxon>
        <taxon>Mycobacteriales</taxon>
        <taxon>Mycobacteriaceae</taxon>
        <taxon>Mycobacterium</taxon>
    </lineage>
</organism>
<name>A0A1X1YCU1_9MYCO</name>
<sequence>MSIAVIARFTPHPESRDAVRTVLHGMTAPTRAEDGCRTYDLYEADDRGEFVVFERYRDRDALDAHRASPHYVNYRARLDGLLTKPVDVTVLTAIDEG</sequence>
<dbReference type="InterPro" id="IPR050744">
    <property type="entry name" value="AI-2_Isomerase_LsrG"/>
</dbReference>
<keyword evidence="1" id="KW-0560">Oxidoreductase</keyword>
<dbReference type="RefSeq" id="WP_085159200.1">
    <property type="nucleotide sequence ID" value="NZ_AP022581.1"/>
</dbReference>
<proteinExistence type="predicted"/>
<dbReference type="PANTHER" id="PTHR33336">
    <property type="entry name" value="QUINOL MONOOXYGENASE YGIN-RELATED"/>
    <property type="match status" value="1"/>
</dbReference>
<reference evidence="1 2" key="1">
    <citation type="journal article" date="2019" name="Emerg. Microbes Infect.">
        <title>Comprehensive subspecies identification of 175 nontuberculous mycobacteria species based on 7547 genomic profiles.</title>
        <authorList>
            <person name="Matsumoto Y."/>
            <person name="Kinjo T."/>
            <person name="Motooka D."/>
            <person name="Nabeya D."/>
            <person name="Jung N."/>
            <person name="Uechi K."/>
            <person name="Horii T."/>
            <person name="Iida T."/>
            <person name="Fujita J."/>
            <person name="Nakamura S."/>
        </authorList>
    </citation>
    <scope>NUCLEOTIDE SEQUENCE [LARGE SCALE GENOMIC DNA]</scope>
    <source>
        <strain evidence="1 2">JCM 15657</strain>
    </source>
</reference>